<feature type="transmembrane region" description="Helical" evidence="1">
    <location>
        <begin position="88"/>
        <end position="106"/>
    </location>
</feature>
<dbReference type="Proteomes" id="UP000681341">
    <property type="component" value="Unassembled WGS sequence"/>
</dbReference>
<evidence type="ECO:0000313" key="2">
    <source>
        <dbReference type="EMBL" id="MBO3733699.1"/>
    </source>
</evidence>
<feature type="transmembrane region" description="Helical" evidence="1">
    <location>
        <begin position="61"/>
        <end position="81"/>
    </location>
</feature>
<comment type="caution">
    <text evidence="2">The sequence shown here is derived from an EMBL/GenBank/DDBJ whole genome shotgun (WGS) entry which is preliminary data.</text>
</comment>
<accession>A0ABS3U4J9</accession>
<protein>
    <submittedName>
        <fullName evidence="2">DUF998 domain-containing protein</fullName>
    </submittedName>
</protein>
<keyword evidence="1" id="KW-0812">Transmembrane</keyword>
<feature type="transmembrane region" description="Helical" evidence="1">
    <location>
        <begin position="126"/>
        <end position="146"/>
    </location>
</feature>
<keyword evidence="1" id="KW-1133">Transmembrane helix</keyword>
<evidence type="ECO:0000313" key="3">
    <source>
        <dbReference type="Proteomes" id="UP000681341"/>
    </source>
</evidence>
<proteinExistence type="predicted"/>
<dbReference type="Pfam" id="PF06197">
    <property type="entry name" value="DUF998"/>
    <property type="match status" value="1"/>
</dbReference>
<feature type="transmembrane region" description="Helical" evidence="1">
    <location>
        <begin position="20"/>
        <end position="41"/>
    </location>
</feature>
<organism evidence="2 3">
    <name type="scientific">Glycomyces niveus</name>
    <dbReference type="NCBI Taxonomy" id="2820287"/>
    <lineage>
        <taxon>Bacteria</taxon>
        <taxon>Bacillati</taxon>
        <taxon>Actinomycetota</taxon>
        <taxon>Actinomycetes</taxon>
        <taxon>Glycomycetales</taxon>
        <taxon>Glycomycetaceae</taxon>
        <taxon>Glycomyces</taxon>
    </lineage>
</organism>
<keyword evidence="3" id="KW-1185">Reference proteome</keyword>
<name>A0ABS3U4J9_9ACTN</name>
<sequence length="326" mass="33539">MIIHAPLGDSATTATTLKGLTTAGFTALAAGFAAMVVLHATSGLNPVEVVISLHLYTPLGWLLPVALVLFGLGACAFAAVARRVEAPRWLSPMLLVWAGFLGLVALFPTDPPGLPEVSLISAIHRYAAFCAFSTMAVMGLCFARWARGADCPDKTRKGVLAASWIAVVALVACSAPYVAEWFGVPREPGAFGAGLLQRTTVGMELVALAFVGAWLKGSVEALGLGFGPGVAGGVVPALDVVEAPEDLRDGVRPPVVAEGRHLAAGVGLRDAVGADRVLGQFVPAGLLVPQEFQARELLEVEPGLQGERAAGGLVPGELVAAGRDLD</sequence>
<dbReference type="EMBL" id="JAGFNP010000006">
    <property type="protein sequence ID" value="MBO3733699.1"/>
    <property type="molecule type" value="Genomic_DNA"/>
</dbReference>
<evidence type="ECO:0000256" key="1">
    <source>
        <dbReference type="SAM" id="Phobius"/>
    </source>
</evidence>
<feature type="transmembrane region" description="Helical" evidence="1">
    <location>
        <begin position="158"/>
        <end position="179"/>
    </location>
</feature>
<gene>
    <name evidence="2" type="ORF">J5V16_12755</name>
</gene>
<reference evidence="2 3" key="1">
    <citation type="submission" date="2021-03" db="EMBL/GenBank/DDBJ databases">
        <title>Glycomyces sp. nov., a novel actinomycete isolated from soil.</title>
        <authorList>
            <person name="Yang X."/>
            <person name="Xu X."/>
        </authorList>
    </citation>
    <scope>NUCLEOTIDE SEQUENCE [LARGE SCALE GENOMIC DNA]</scope>
    <source>
        <strain evidence="2 3">NEAU-S30</strain>
    </source>
</reference>
<keyword evidence="1" id="KW-0472">Membrane</keyword>
<dbReference type="InterPro" id="IPR009339">
    <property type="entry name" value="DUF998"/>
</dbReference>